<reference evidence="1" key="1">
    <citation type="submission" date="2021-07" db="EMBL/GenBank/DDBJ databases">
        <title>Complete Genome Sequences of Mycobacterium farcinogenes Isolated from Clinical Specimens from Patients in Thailand.</title>
        <authorList>
            <person name="Sodsai P."/>
        </authorList>
    </citation>
    <scope>NUCLEOTIDE SEQUENCE</scope>
    <source>
        <strain evidence="1">BKK/CU-MFGFA-001</strain>
    </source>
</reference>
<dbReference type="Proteomes" id="UP000825598">
    <property type="component" value="Chromosome"/>
</dbReference>
<protein>
    <submittedName>
        <fullName evidence="1">Uncharacterized protein</fullName>
    </submittedName>
</protein>
<evidence type="ECO:0000313" key="1">
    <source>
        <dbReference type="EMBL" id="QZH68325.1"/>
    </source>
</evidence>
<keyword evidence="2" id="KW-1185">Reference proteome</keyword>
<dbReference type="EMBL" id="CP081673">
    <property type="protein sequence ID" value="QZH68325.1"/>
    <property type="molecule type" value="Genomic_DNA"/>
</dbReference>
<accession>A0ACD1FMW0</accession>
<organism evidence="1 2">
    <name type="scientific">Mycolicibacterium farcinogenes</name>
    <name type="common">Mycobacterium farcinogenes</name>
    <dbReference type="NCBI Taxonomy" id="1802"/>
    <lineage>
        <taxon>Bacteria</taxon>
        <taxon>Bacillati</taxon>
        <taxon>Actinomycetota</taxon>
        <taxon>Actinomycetes</taxon>
        <taxon>Mycobacteriales</taxon>
        <taxon>Mycobacteriaceae</taxon>
        <taxon>Mycolicibacterium</taxon>
    </lineage>
</organism>
<sequence length="55" mass="6558">MSYREYERLTNQVCKRGARIKIRRTEFFALQQDGPFDVEEVQLCCPECERESLDA</sequence>
<proteinExistence type="predicted"/>
<gene>
    <name evidence="1" type="ORF">K6L26_12265</name>
</gene>
<evidence type="ECO:0000313" key="2">
    <source>
        <dbReference type="Proteomes" id="UP000825598"/>
    </source>
</evidence>
<name>A0ACD1FMW0_MYCFR</name>